<feature type="transmembrane region" description="Helical" evidence="1">
    <location>
        <begin position="6"/>
        <end position="25"/>
    </location>
</feature>
<keyword evidence="1" id="KW-0472">Membrane</keyword>
<dbReference type="AlphaFoldDB" id="A0A9W6FXN0"/>
<dbReference type="RefSeq" id="WP_214187280.1">
    <property type="nucleotide sequence ID" value="NZ_BSDS01000001.1"/>
</dbReference>
<dbReference type="Proteomes" id="UP001144352">
    <property type="component" value="Unassembled WGS sequence"/>
</dbReference>
<evidence type="ECO:0000313" key="3">
    <source>
        <dbReference type="Proteomes" id="UP001144352"/>
    </source>
</evidence>
<feature type="transmembrane region" description="Helical" evidence="1">
    <location>
        <begin position="82"/>
        <end position="104"/>
    </location>
</feature>
<keyword evidence="1" id="KW-1133">Transmembrane helix</keyword>
<keyword evidence="1" id="KW-0812">Transmembrane</keyword>
<dbReference type="EMBL" id="BSDS01000001">
    <property type="protein sequence ID" value="GLI36935.1"/>
    <property type="molecule type" value="Genomic_DNA"/>
</dbReference>
<protein>
    <submittedName>
        <fullName evidence="2">Uncharacterized protein</fullName>
    </submittedName>
</protein>
<name>A0A9W6FXN0_9BACT</name>
<keyword evidence="3" id="KW-1185">Reference proteome</keyword>
<evidence type="ECO:0000256" key="1">
    <source>
        <dbReference type="SAM" id="Phobius"/>
    </source>
</evidence>
<evidence type="ECO:0000313" key="2">
    <source>
        <dbReference type="EMBL" id="GLI36935.1"/>
    </source>
</evidence>
<organism evidence="2 3">
    <name type="scientific">Geobacter hydrogenophilus</name>
    <dbReference type="NCBI Taxonomy" id="40983"/>
    <lineage>
        <taxon>Bacteria</taxon>
        <taxon>Pseudomonadati</taxon>
        <taxon>Thermodesulfobacteriota</taxon>
        <taxon>Desulfuromonadia</taxon>
        <taxon>Geobacterales</taxon>
        <taxon>Geobacteraceae</taxon>
        <taxon>Geobacter</taxon>
    </lineage>
</organism>
<proteinExistence type="predicted"/>
<accession>A0A9W6FXN0</accession>
<reference evidence="2" key="1">
    <citation type="submission" date="2022-12" db="EMBL/GenBank/DDBJ databases">
        <title>Reference genome sequencing for broad-spectrum identification of bacterial and archaeal isolates by mass spectrometry.</title>
        <authorList>
            <person name="Sekiguchi Y."/>
            <person name="Tourlousse D.M."/>
        </authorList>
    </citation>
    <scope>NUCLEOTIDE SEQUENCE</scope>
    <source>
        <strain evidence="2">H2</strain>
    </source>
</reference>
<comment type="caution">
    <text evidence="2">The sequence shown here is derived from an EMBL/GenBank/DDBJ whole genome shotgun (WGS) entry which is preliminary data.</text>
</comment>
<sequence>METLYTVMAFITVSVAAILIPRMMIDWQRCREFLRDSDGEALRRFVAEQRQWIVRHGMCAAGAIGMVAVVTCTPGMAAYERLAGVMTAYGMMTLTFMFIESLLAQRAESLLQARPASVEQAREFGN</sequence>
<feature type="transmembrane region" description="Helical" evidence="1">
    <location>
        <begin position="52"/>
        <end position="76"/>
    </location>
</feature>
<gene>
    <name evidence="2" type="ORF">GHYDROH2_04360</name>
</gene>